<evidence type="ECO:0000313" key="4">
    <source>
        <dbReference type="Proteomes" id="UP000239522"/>
    </source>
</evidence>
<reference evidence="1 4" key="1">
    <citation type="submission" date="2016-11" db="EMBL/GenBank/DDBJ databases">
        <title>Trade-off between light-utilization and light-protection in marine flavobacteria.</title>
        <authorList>
            <person name="Kumagai Y."/>
        </authorList>
    </citation>
    <scope>NUCLEOTIDE SEQUENCE [LARGE SCALE GENOMIC DNA]</scope>
    <source>
        <strain evidence="1 4">ATCC 700397</strain>
    </source>
</reference>
<keyword evidence="4" id="KW-1185">Reference proteome</keyword>
<protein>
    <submittedName>
        <fullName evidence="1">Uncharacterized protein</fullName>
    </submittedName>
</protein>
<dbReference type="EMBL" id="MQUA01000013">
    <property type="protein sequence ID" value="PQB06947.1"/>
    <property type="molecule type" value="Genomic_DNA"/>
</dbReference>
<gene>
    <name evidence="2" type="ORF">BST83_00105</name>
    <name evidence="3" type="ORF">BST83_00140</name>
    <name evidence="1" type="ORF">BST83_07115</name>
</gene>
<evidence type="ECO:0000313" key="1">
    <source>
        <dbReference type="EMBL" id="PQB06947.1"/>
    </source>
</evidence>
<comment type="caution">
    <text evidence="1">The sequence shown here is derived from an EMBL/GenBank/DDBJ whole genome shotgun (WGS) entry which is preliminary data.</text>
</comment>
<organism evidence="1 4">
    <name type="scientific">Polaribacter filamentus</name>
    <dbReference type="NCBI Taxonomy" id="53483"/>
    <lineage>
        <taxon>Bacteria</taxon>
        <taxon>Pseudomonadati</taxon>
        <taxon>Bacteroidota</taxon>
        <taxon>Flavobacteriia</taxon>
        <taxon>Flavobacteriales</taxon>
        <taxon>Flavobacteriaceae</taxon>
    </lineage>
</organism>
<sequence length="85" mass="10156">MFFNRFFLSNNANFYEIEKGMESVIKEYFAYSNDYQFCAVGFYIFNTHKIMRTTILKTTGCKQLDLQSVHYYFFTSKEIGLTVLH</sequence>
<proteinExistence type="predicted"/>
<name>A0A2S7KWD4_9FLAO</name>
<evidence type="ECO:0000313" key="3">
    <source>
        <dbReference type="EMBL" id="PQB09084.1"/>
    </source>
</evidence>
<evidence type="ECO:0000313" key="2">
    <source>
        <dbReference type="EMBL" id="PQB09081.1"/>
    </source>
</evidence>
<accession>A0A2S7KWD4</accession>
<dbReference type="Proteomes" id="UP000239522">
    <property type="component" value="Unassembled WGS sequence"/>
</dbReference>
<dbReference type="EMBL" id="MQUA01000003">
    <property type="protein sequence ID" value="PQB09084.1"/>
    <property type="molecule type" value="Genomic_DNA"/>
</dbReference>
<dbReference type="EMBL" id="MQUA01000003">
    <property type="protein sequence ID" value="PQB09081.1"/>
    <property type="molecule type" value="Genomic_DNA"/>
</dbReference>
<dbReference type="AlphaFoldDB" id="A0A2S7KWD4"/>